<dbReference type="HAMAP" id="MF_00191">
    <property type="entry name" value="IspH"/>
    <property type="match status" value="1"/>
</dbReference>
<feature type="signal peptide" evidence="8">
    <location>
        <begin position="1"/>
        <end position="20"/>
    </location>
</feature>
<dbReference type="GO" id="GO:0050992">
    <property type="term" value="P:dimethylallyl diphosphate biosynthetic process"/>
    <property type="evidence" value="ECO:0007669"/>
    <property type="project" value="InterPro"/>
</dbReference>
<gene>
    <name evidence="9" type="ORF">BmR1_04g05255</name>
</gene>
<dbReference type="AlphaFoldDB" id="I7I9L5"/>
<dbReference type="PANTHER" id="PTHR30426">
    <property type="entry name" value="4-HYDROXY-3-METHYLBUT-2-ENYL DIPHOSPHATE REDUCTASE"/>
    <property type="match status" value="1"/>
</dbReference>
<dbReference type="Proteomes" id="UP000002899">
    <property type="component" value="Chromosome IV"/>
</dbReference>
<sequence>MFMHFLALQIAISYILRISSFRYTNFHYKLINKYSYLFTPTNLFRNGKLFANENEKISNVGHKEKKLYLLSPRGFCEGVNRAINIVNECLRILPPPIYVKHEIVHNEIVCNALRAKGAIFVDHLEQVPEGAVLIFSAHGVSPAIRQQANSLKLVTIDASCPLVNKVHVYVKLKASEGYKIVLIGHKNHVETIGTYGEAPEATTVVETVGDVQNLNYTESDKLFYVTQTTLSLDDCKDICNALKKRYPYIETIPSGSICYATTNRQTAVQQISPLVDLVIVVGSQMSSNANRLIDTCTRRNVRGVLINSIEQLKEINMSNCLNIAVTSSASTPDAITQSVVDILTAEPHNYKLELYNAVEERIPKWKFPKNLQDMIKNSQIQSL</sequence>
<comment type="cofactor">
    <cofactor evidence="1">
        <name>[4Fe-4S] cluster</name>
        <dbReference type="ChEBI" id="CHEBI:49883"/>
    </cofactor>
</comment>
<reference evidence="9 10" key="1">
    <citation type="journal article" date="2012" name="Nucleic Acids Res.">
        <title>Sequencing of the smallest Apicomplexan genome from the human pathogen Babesia microti.</title>
        <authorList>
            <person name="Cornillot E."/>
            <person name="Hadj-Kaddour K."/>
            <person name="Dassouli A."/>
            <person name="Noel B."/>
            <person name="Ranwez V."/>
            <person name="Vacherie B."/>
            <person name="Augagneur Y."/>
            <person name="Bres V."/>
            <person name="Duclos A."/>
            <person name="Randazzo S."/>
            <person name="Carcy B."/>
            <person name="Debierre-Grockiego F."/>
            <person name="Delbecq S."/>
            <person name="Moubri-Menage K."/>
            <person name="Shams-Eldin H."/>
            <person name="Usmani-Brown S."/>
            <person name="Bringaud F."/>
            <person name="Wincker P."/>
            <person name="Vivares C.P."/>
            <person name="Schwarz R.T."/>
            <person name="Schetters T.P."/>
            <person name="Krause P.J."/>
            <person name="Gorenflot A."/>
            <person name="Berry V."/>
            <person name="Barbe V."/>
            <person name="Ben Mamoun C."/>
        </authorList>
    </citation>
    <scope>NUCLEOTIDE SEQUENCE [LARGE SCALE GENOMIC DNA]</scope>
    <source>
        <strain evidence="9 10">RI</strain>
    </source>
</reference>
<evidence type="ECO:0000256" key="2">
    <source>
        <dbReference type="ARBA" id="ARBA00022485"/>
    </source>
</evidence>
<keyword evidence="10" id="KW-1185">Reference proteome</keyword>
<dbReference type="KEGG" id="bmic:BmR1_04g05255"/>
<reference evidence="9 10" key="3">
    <citation type="journal article" date="2016" name="Sci. Rep.">
        <title>Genome-wide diversity and gene expression profiling of Babesia microti isolates identify polymorphic genes that mediate host-pathogen interactions.</title>
        <authorList>
            <person name="Silva J.C."/>
            <person name="Cornillot E."/>
            <person name="McCracken C."/>
            <person name="Usmani-Brown S."/>
            <person name="Dwivedi A."/>
            <person name="Ifeonu O.O."/>
            <person name="Crabtree J."/>
            <person name="Gotia H.T."/>
            <person name="Virji A.Z."/>
            <person name="Reynes C."/>
            <person name="Colinge J."/>
            <person name="Kumar V."/>
            <person name="Lawres L."/>
            <person name="Pazzi J.E."/>
            <person name="Pablo J.V."/>
            <person name="Hung C."/>
            <person name="Brancato J."/>
            <person name="Kumari P."/>
            <person name="Orvis J."/>
            <person name="Tretina K."/>
            <person name="Chibucos M."/>
            <person name="Ott S."/>
            <person name="Sadzewicz L."/>
            <person name="Sengamalay N."/>
            <person name="Shetty A.C."/>
            <person name="Su Q."/>
            <person name="Tallon L."/>
            <person name="Fraser C.M."/>
            <person name="Frutos R."/>
            <person name="Molina D.M."/>
            <person name="Krause P.J."/>
            <person name="Ben Mamoun C."/>
        </authorList>
    </citation>
    <scope>NUCLEOTIDE SEQUENCE [LARGE SCALE GENOMIC DNA]</scope>
    <source>
        <strain evidence="9 10">RI</strain>
    </source>
</reference>
<dbReference type="GO" id="GO:0046872">
    <property type="term" value="F:metal ion binding"/>
    <property type="evidence" value="ECO:0007669"/>
    <property type="project" value="UniProtKB-KW"/>
</dbReference>
<dbReference type="PANTHER" id="PTHR30426:SF0">
    <property type="entry name" value="4-HYDROXY-3-METHYLBUT-2-ENYL DIPHOSPHATE REDUCTASE"/>
    <property type="match status" value="1"/>
</dbReference>
<evidence type="ECO:0000256" key="5">
    <source>
        <dbReference type="ARBA" id="ARBA00023014"/>
    </source>
</evidence>
<dbReference type="EMBL" id="LN871599">
    <property type="protein sequence ID" value="CCF75249.1"/>
    <property type="molecule type" value="Genomic_DNA"/>
</dbReference>
<evidence type="ECO:0000256" key="1">
    <source>
        <dbReference type="ARBA" id="ARBA00001966"/>
    </source>
</evidence>
<organism evidence="9 10">
    <name type="scientific">Babesia microti (strain RI)</name>
    <dbReference type="NCBI Taxonomy" id="1133968"/>
    <lineage>
        <taxon>Eukaryota</taxon>
        <taxon>Sar</taxon>
        <taxon>Alveolata</taxon>
        <taxon>Apicomplexa</taxon>
        <taxon>Aconoidasida</taxon>
        <taxon>Piroplasmida</taxon>
        <taxon>Babesiidae</taxon>
        <taxon>Babesia</taxon>
    </lineage>
</organism>
<evidence type="ECO:0000256" key="7">
    <source>
        <dbReference type="ARBA" id="ARBA00047177"/>
    </source>
</evidence>
<protein>
    <recommendedName>
        <fullName evidence="7">4-hydroxy-3-methylbut-2-enyl diphosphate reductase</fullName>
        <ecNumber evidence="7">1.17.7.4</ecNumber>
    </recommendedName>
</protein>
<dbReference type="GeneID" id="24425695"/>
<evidence type="ECO:0000313" key="9">
    <source>
        <dbReference type="EMBL" id="CCF75249.1"/>
    </source>
</evidence>
<keyword evidence="8" id="KW-0732">Signal</keyword>
<keyword evidence="2" id="KW-0004">4Fe-4S</keyword>
<keyword evidence="4" id="KW-0408">Iron</keyword>
<name>I7I9L5_BABMR</name>
<dbReference type="NCBIfam" id="TIGR00216">
    <property type="entry name" value="ispH_lytB"/>
    <property type="match status" value="1"/>
</dbReference>
<evidence type="ECO:0000256" key="8">
    <source>
        <dbReference type="SAM" id="SignalP"/>
    </source>
</evidence>
<evidence type="ECO:0000313" key="10">
    <source>
        <dbReference type="Proteomes" id="UP000002899"/>
    </source>
</evidence>
<evidence type="ECO:0000256" key="6">
    <source>
        <dbReference type="ARBA" id="ARBA00046335"/>
    </source>
</evidence>
<dbReference type="Pfam" id="PF02401">
    <property type="entry name" value="LYTB"/>
    <property type="match status" value="1"/>
</dbReference>
<dbReference type="OrthoDB" id="1698201at2759"/>
<evidence type="ECO:0000256" key="4">
    <source>
        <dbReference type="ARBA" id="ARBA00023004"/>
    </source>
</evidence>
<keyword evidence="5" id="KW-0411">Iron-sulfur</keyword>
<feature type="chain" id="PRO_5003710445" description="4-hydroxy-3-methylbut-2-enyl diphosphate reductase" evidence="8">
    <location>
        <begin position="21"/>
        <end position="383"/>
    </location>
</feature>
<comment type="similarity">
    <text evidence="6">Belongs to the IspH family.</text>
</comment>
<dbReference type="EC" id="1.17.7.4" evidence="7"/>
<dbReference type="GO" id="GO:0051745">
    <property type="term" value="F:4-hydroxy-3-methylbut-2-enyl diphosphate reductase activity"/>
    <property type="evidence" value="ECO:0007669"/>
    <property type="project" value="UniProtKB-EC"/>
</dbReference>
<proteinExistence type="inferred from homology"/>
<dbReference type="InterPro" id="IPR003451">
    <property type="entry name" value="LytB/IspH"/>
</dbReference>
<evidence type="ECO:0000256" key="3">
    <source>
        <dbReference type="ARBA" id="ARBA00022723"/>
    </source>
</evidence>
<dbReference type="VEuPathDB" id="PiroplasmaDB:BmR1_04g05255"/>
<reference evidence="9 10" key="2">
    <citation type="journal article" date="2013" name="PLoS ONE">
        <title>Whole genome mapping and re-organization of the nuclear and mitochondrial genomes of Babesia microti isolates.</title>
        <authorList>
            <person name="Cornillot E."/>
            <person name="Dassouli A."/>
            <person name="Garg A."/>
            <person name="Pachikara N."/>
            <person name="Randazzo S."/>
            <person name="Depoix D."/>
            <person name="Carcy B."/>
            <person name="Delbecq S."/>
            <person name="Frutos R."/>
            <person name="Silva J.C."/>
            <person name="Sutton R."/>
            <person name="Krause P.J."/>
            <person name="Mamoun C.B."/>
        </authorList>
    </citation>
    <scope>NUCLEOTIDE SEQUENCE [LARGE SCALE GENOMIC DNA]</scope>
    <source>
        <strain evidence="9 10">RI</strain>
    </source>
</reference>
<dbReference type="GO" id="GO:0051539">
    <property type="term" value="F:4 iron, 4 sulfur cluster binding"/>
    <property type="evidence" value="ECO:0007669"/>
    <property type="project" value="UniProtKB-KW"/>
</dbReference>
<dbReference type="Gene3D" id="3.40.50.11270">
    <property type="match status" value="1"/>
</dbReference>
<dbReference type="RefSeq" id="XP_012649657.1">
    <property type="nucleotide sequence ID" value="XM_012794203.1"/>
</dbReference>
<dbReference type="CDD" id="cd13944">
    <property type="entry name" value="lytB_ispH"/>
    <property type="match status" value="1"/>
</dbReference>
<keyword evidence="9" id="KW-0560">Oxidoreductase</keyword>
<dbReference type="GO" id="GO:0019288">
    <property type="term" value="P:isopentenyl diphosphate biosynthetic process, methylerythritol 4-phosphate pathway"/>
    <property type="evidence" value="ECO:0007669"/>
    <property type="project" value="InterPro"/>
</dbReference>
<accession>I7I9L5</accession>
<keyword evidence="3" id="KW-0479">Metal-binding</keyword>
<dbReference type="Gene3D" id="3.40.1010.20">
    <property type="entry name" value="4-hydroxy-3-methylbut-2-enyl diphosphate reductase, catalytic domain"/>
    <property type="match status" value="2"/>
</dbReference>